<name>A0A2T3L8I8_9GAMM</name>
<evidence type="ECO:0000313" key="3">
    <source>
        <dbReference type="Proteomes" id="UP000241803"/>
    </source>
</evidence>
<dbReference type="EMBL" id="PYOC01000003">
    <property type="protein sequence ID" value="PSV47299.1"/>
    <property type="molecule type" value="Genomic_DNA"/>
</dbReference>
<feature type="chain" id="PRO_5015693020" evidence="1">
    <location>
        <begin position="23"/>
        <end position="205"/>
    </location>
</feature>
<accession>A0A2T3L8I8</accession>
<dbReference type="Proteomes" id="UP000241803">
    <property type="component" value="Unassembled WGS sequence"/>
</dbReference>
<feature type="signal peptide" evidence="1">
    <location>
        <begin position="1"/>
        <end position="22"/>
    </location>
</feature>
<evidence type="ECO:0000313" key="2">
    <source>
        <dbReference type="EMBL" id="PSV47299.1"/>
    </source>
</evidence>
<dbReference type="AlphaFoldDB" id="A0A2T3L8I8"/>
<protein>
    <submittedName>
        <fullName evidence="2">Uncharacterized protein</fullName>
    </submittedName>
</protein>
<proteinExistence type="predicted"/>
<sequence length="205" mass="22924">MKHLRNVFITLVVILFSTAATAATAKWLTTDNTDAITGERTVSAFYYQYKLEKNIGIRCDVNGGDKDIMLTFDTDSALATPRSNVEVFIKVDDNAPVKLSGSLYTNSYRSGYVNDSTKNNLSKIFAQMIAGNNAYIKIQNDRRSEVVNFKVNLSGFTSKSKKALSACDFNPKSKSMTKDDKDRLVKIDAEIRKLQTEKTTIKAKY</sequence>
<gene>
    <name evidence="2" type="ORF">C9J47_10485</name>
</gene>
<keyword evidence="3" id="KW-1185">Reference proteome</keyword>
<dbReference type="RefSeq" id="WP_107253489.1">
    <property type="nucleotide sequence ID" value="NZ_PYOC01000003.1"/>
</dbReference>
<keyword evidence="1" id="KW-0732">Signal</keyword>
<organism evidence="2 3">
    <name type="scientific">Photobacterium indicum</name>
    <dbReference type="NCBI Taxonomy" id="81447"/>
    <lineage>
        <taxon>Bacteria</taxon>
        <taxon>Pseudomonadati</taxon>
        <taxon>Pseudomonadota</taxon>
        <taxon>Gammaproteobacteria</taxon>
        <taxon>Vibrionales</taxon>
        <taxon>Vibrionaceae</taxon>
        <taxon>Photobacterium</taxon>
    </lineage>
</organism>
<evidence type="ECO:0000256" key="1">
    <source>
        <dbReference type="SAM" id="SignalP"/>
    </source>
</evidence>
<reference evidence="2 3" key="1">
    <citation type="submission" date="2018-03" db="EMBL/GenBank/DDBJ databases">
        <title>Whole genome sequencing of Histamine producing bacteria.</title>
        <authorList>
            <person name="Butler K."/>
        </authorList>
    </citation>
    <scope>NUCLEOTIDE SEQUENCE [LARGE SCALE GENOMIC DNA]</scope>
    <source>
        <strain evidence="2 3">ATCC 19614</strain>
    </source>
</reference>
<comment type="caution">
    <text evidence="2">The sequence shown here is derived from an EMBL/GenBank/DDBJ whole genome shotgun (WGS) entry which is preliminary data.</text>
</comment>